<keyword evidence="3" id="KW-1185">Reference proteome</keyword>
<name>A0A3E2HAF2_SCYLI</name>
<dbReference type="STRING" id="5539.A0A3E2HAF2"/>
<dbReference type="AlphaFoldDB" id="A0A3E2HAF2"/>
<comment type="caution">
    <text evidence="2">The sequence shown here is derived from an EMBL/GenBank/DDBJ whole genome shotgun (WGS) entry which is preliminary data.</text>
</comment>
<evidence type="ECO:0000313" key="3">
    <source>
        <dbReference type="Proteomes" id="UP000258309"/>
    </source>
</evidence>
<reference evidence="2 3" key="1">
    <citation type="submission" date="2018-05" db="EMBL/GenBank/DDBJ databases">
        <title>Draft genome sequence of Scytalidium lignicola DSM 105466, a ubiquitous saprotrophic fungus.</title>
        <authorList>
            <person name="Buettner E."/>
            <person name="Gebauer A.M."/>
            <person name="Hofrichter M."/>
            <person name="Liers C."/>
            <person name="Kellner H."/>
        </authorList>
    </citation>
    <scope>NUCLEOTIDE SEQUENCE [LARGE SCALE GENOMIC DNA]</scope>
    <source>
        <strain evidence="2 3">DSM 105466</strain>
    </source>
</reference>
<dbReference type="OrthoDB" id="2440523at2759"/>
<gene>
    <name evidence="2" type="ORF">B7463_g5955</name>
</gene>
<accession>A0A3E2HAF2</accession>
<dbReference type="InterPro" id="IPR043472">
    <property type="entry name" value="Macro_dom-like"/>
</dbReference>
<evidence type="ECO:0000313" key="2">
    <source>
        <dbReference type="EMBL" id="RFU30405.1"/>
    </source>
</evidence>
<dbReference type="Proteomes" id="UP000258309">
    <property type="component" value="Unassembled WGS sequence"/>
</dbReference>
<feature type="region of interest" description="Disordered" evidence="1">
    <location>
        <begin position="99"/>
        <end position="124"/>
    </location>
</feature>
<feature type="non-terminal residue" evidence="2">
    <location>
        <position position="1"/>
    </location>
</feature>
<evidence type="ECO:0000256" key="1">
    <source>
        <dbReference type="SAM" id="MobiDB-lite"/>
    </source>
</evidence>
<organism evidence="2 3">
    <name type="scientific">Scytalidium lignicola</name>
    <name type="common">Hyphomycete</name>
    <dbReference type="NCBI Taxonomy" id="5539"/>
    <lineage>
        <taxon>Eukaryota</taxon>
        <taxon>Fungi</taxon>
        <taxon>Dikarya</taxon>
        <taxon>Ascomycota</taxon>
        <taxon>Pezizomycotina</taxon>
        <taxon>Leotiomycetes</taxon>
        <taxon>Leotiomycetes incertae sedis</taxon>
        <taxon>Scytalidium</taxon>
    </lineage>
</organism>
<dbReference type="Gene3D" id="3.40.220.10">
    <property type="entry name" value="Leucine Aminopeptidase, subunit E, domain 1"/>
    <property type="match status" value="1"/>
</dbReference>
<dbReference type="EMBL" id="NCSJ02000101">
    <property type="protein sequence ID" value="RFU30405.1"/>
    <property type="molecule type" value="Genomic_DNA"/>
</dbReference>
<sequence length="146" mass="16251">MMCPPPQQPRHCRFGIMSPEECLCRRSNLYTTLITPAPGNSALSNYPIPPKAGIFSEHLSSVQVHKITRSGKNTRRNAFLRDPEFVGWFRNIMFAFDPVGEGPKSSPSSKAKSSSSNGKEKSTATSDLEVFKHIFKLTVIHNAFKP</sequence>
<feature type="non-terminal residue" evidence="2">
    <location>
        <position position="146"/>
    </location>
</feature>
<feature type="compositionally biased region" description="Low complexity" evidence="1">
    <location>
        <begin position="104"/>
        <end position="117"/>
    </location>
</feature>
<proteinExistence type="predicted"/>
<protein>
    <submittedName>
        <fullName evidence="2">Uncharacterized protein</fullName>
    </submittedName>
</protein>